<reference evidence="2" key="1">
    <citation type="submission" date="2020-07" db="EMBL/GenBank/DDBJ databases">
        <title>Genome sequences of bacteria associated with the marine, planktonic diatom Thalassiosira profunda strain ECT2AJA-044.</title>
        <authorList>
            <person name="Gargas C.B."/>
            <person name="Roberts W.R."/>
            <person name="Alverson A.J."/>
        </authorList>
    </citation>
    <scope>NUCLEOTIDE SEQUENCE</scope>
    <source>
        <strain evidence="2">ECT2AJA-044</strain>
    </source>
</reference>
<proteinExistence type="predicted"/>
<feature type="transmembrane region" description="Helical" evidence="1">
    <location>
        <begin position="344"/>
        <end position="366"/>
    </location>
</feature>
<keyword evidence="1" id="KW-0472">Membrane</keyword>
<evidence type="ECO:0000313" key="3">
    <source>
        <dbReference type="Proteomes" id="UP000665026"/>
    </source>
</evidence>
<dbReference type="KEGG" id="cact:HZ995_00330"/>
<evidence type="ECO:0000313" key="2">
    <source>
        <dbReference type="EMBL" id="QTN36013.1"/>
    </source>
</evidence>
<feature type="transmembrane region" description="Helical" evidence="1">
    <location>
        <begin position="162"/>
        <end position="177"/>
    </location>
</feature>
<feature type="transmembrane region" description="Helical" evidence="1">
    <location>
        <begin position="292"/>
        <end position="311"/>
    </location>
</feature>
<feature type="transmembrane region" description="Helical" evidence="1">
    <location>
        <begin position="317"/>
        <end position="337"/>
    </location>
</feature>
<accession>A0A975I7C0</accession>
<feature type="transmembrane region" description="Helical" evidence="1">
    <location>
        <begin position="66"/>
        <end position="85"/>
    </location>
</feature>
<keyword evidence="1" id="KW-0812">Transmembrane</keyword>
<feature type="transmembrane region" description="Helical" evidence="1">
    <location>
        <begin position="236"/>
        <end position="259"/>
    </location>
</feature>
<feature type="transmembrane region" description="Helical" evidence="1">
    <location>
        <begin position="105"/>
        <end position="127"/>
    </location>
</feature>
<name>A0A975I7C0_9RHOB</name>
<dbReference type="EMBL" id="CP060010">
    <property type="protein sequence ID" value="QTN36013.1"/>
    <property type="molecule type" value="Genomic_DNA"/>
</dbReference>
<dbReference type="Proteomes" id="UP000665026">
    <property type="component" value="Chromosome"/>
</dbReference>
<sequence>MQTSNLPIKAVPKMDWGILFLLFFVAWGLRVIGLDWGYLHGDERVNQAAKVLAGELIPDQHFYPPLMHYMAAVLYGVLYVVGRGLDMWSGTQEFRAQYFNDPTIFYLTARAMTGAISALMAPLFYRIGRLLGFTKGESFVIALFAVFAPLSVFLSYIFKGDVGIAAASIWIVLLMIRKVQSPSLKRIDIFLGIAVVLGLSFKHSFVLLMVPFALAYVGVMSAQIGFKTTMASILRIFLTAVILWPPLNIGIILDFVNFLKFQEIQSVMSIAENVSFVDSVGKMLRAAMDLEFGIGLLMPYAFLLFPIFALGMEKPGMLLGVWGATILSTLGLAYLVGLRQPEQLWIAHFMVVQLFGAISIACLFRVSRALGTLSAAAALGFCVVGDIMIWKQAIVRPVNVDVASYIETVHPDRKVMTSLDLPIQQTRAAQDFEWARVTRTAEKYDLTMPEIAAERRIPEGLPDAYFVVPMPEVMFGLEGSTDADLEGSVAPFAWPPQPDDWNLANWRADGVDLFVISDLEGWLGKDNAPIMQAFFQQVETECKSVQVFSARKPLFLERDVSVLDCRLDS</sequence>
<gene>
    <name evidence="2" type="ORF">HZ995_00330</name>
</gene>
<feature type="transmembrane region" description="Helical" evidence="1">
    <location>
        <begin position="16"/>
        <end position="39"/>
    </location>
</feature>
<organism evidence="2 3">
    <name type="scientific">Cognatishimia activa</name>
    <dbReference type="NCBI Taxonomy" id="1715691"/>
    <lineage>
        <taxon>Bacteria</taxon>
        <taxon>Pseudomonadati</taxon>
        <taxon>Pseudomonadota</taxon>
        <taxon>Alphaproteobacteria</taxon>
        <taxon>Rhodobacterales</taxon>
        <taxon>Paracoccaceae</taxon>
        <taxon>Cognatishimia</taxon>
    </lineage>
</organism>
<dbReference type="RefSeq" id="WP_209356717.1">
    <property type="nucleotide sequence ID" value="NZ_CP060010.1"/>
</dbReference>
<dbReference type="AlphaFoldDB" id="A0A975I7C0"/>
<keyword evidence="1" id="KW-1133">Transmembrane helix</keyword>
<protein>
    <submittedName>
        <fullName evidence="2">Uncharacterized protein</fullName>
    </submittedName>
</protein>
<evidence type="ECO:0000256" key="1">
    <source>
        <dbReference type="SAM" id="Phobius"/>
    </source>
</evidence>
<feature type="transmembrane region" description="Helical" evidence="1">
    <location>
        <begin position="189"/>
        <end position="216"/>
    </location>
</feature>